<protein>
    <submittedName>
        <fullName evidence="1">GIY-YIG nuclease family protein</fullName>
    </submittedName>
</protein>
<dbReference type="AlphaFoldDB" id="A0A425YB95"/>
<dbReference type="Proteomes" id="UP000462449">
    <property type="component" value="Unassembled WGS sequence"/>
</dbReference>
<sequence length="114" mass="13542">MNKKKENKNAYKQMKFRAGIFQIKNLKKNKLFLKTSTDLDRAFNSDQFQLKLGSHKNIELQNDWNTLGSDNFEFSIYEELKIEETATELEKQTDLKELLKLHQIDLLKKGIKLY</sequence>
<dbReference type="EMBL" id="QTZN02000047">
    <property type="protein sequence ID" value="MVB08584.1"/>
    <property type="molecule type" value="Genomic_DNA"/>
</dbReference>
<dbReference type="Proteomes" id="UP000285951">
    <property type="component" value="Unassembled WGS sequence"/>
</dbReference>
<comment type="caution">
    <text evidence="1">The sequence shown here is derived from an EMBL/GenBank/DDBJ whole genome shotgun (WGS) entry which is preliminary data.</text>
</comment>
<evidence type="ECO:0000313" key="1">
    <source>
        <dbReference type="EMBL" id="MUP39379.1"/>
    </source>
</evidence>
<keyword evidence="3" id="KW-1185">Reference proteome</keyword>
<evidence type="ECO:0000313" key="2">
    <source>
        <dbReference type="EMBL" id="MVB08584.1"/>
    </source>
</evidence>
<accession>A0A425YB95</accession>
<proteinExistence type="predicted"/>
<dbReference type="EMBL" id="WOTW01000047">
    <property type="protein sequence ID" value="MUP39379.1"/>
    <property type="molecule type" value="Genomic_DNA"/>
</dbReference>
<reference evidence="2 3" key="1">
    <citation type="submission" date="2019-11" db="EMBL/GenBank/DDBJ databases">
        <title>Draft genome sequence of Labilibaculum sp. strain SYP isolated from Black Sea.</title>
        <authorList>
            <person name="Yadav S."/>
            <person name="Villanueva L."/>
        </authorList>
    </citation>
    <scope>NUCLEOTIDE SEQUENCE [LARGE SCALE GENOMIC DNA]</scope>
    <source>
        <strain evidence="2 3">44</strain>
    </source>
</reference>
<evidence type="ECO:0000313" key="3">
    <source>
        <dbReference type="Proteomes" id="UP000285951"/>
    </source>
</evidence>
<dbReference type="CDD" id="cd10451">
    <property type="entry name" value="GIY-YIG_LuxR_like"/>
    <property type="match status" value="1"/>
</dbReference>
<organism evidence="1 4">
    <name type="scientific">Labilibaculum euxinus</name>
    <dbReference type="NCBI Taxonomy" id="2686357"/>
    <lineage>
        <taxon>Bacteria</taxon>
        <taxon>Pseudomonadati</taxon>
        <taxon>Bacteroidota</taxon>
        <taxon>Bacteroidia</taxon>
        <taxon>Marinilabiliales</taxon>
        <taxon>Marinifilaceae</taxon>
        <taxon>Labilibaculum</taxon>
    </lineage>
</organism>
<dbReference type="SUPFAM" id="SSF82771">
    <property type="entry name" value="GIY-YIG endonuclease"/>
    <property type="match status" value="1"/>
</dbReference>
<dbReference type="InterPro" id="IPR035901">
    <property type="entry name" value="GIY-YIG_endonuc_sf"/>
</dbReference>
<gene>
    <name evidence="2" type="ORF">DWB62_016280</name>
    <name evidence="1" type="ORF">GNY23_16280</name>
</gene>
<dbReference type="RefSeq" id="WP_124993078.1">
    <property type="nucleotide sequence ID" value="NZ_JAVCNR010000004.1"/>
</dbReference>
<evidence type="ECO:0000313" key="4">
    <source>
        <dbReference type="Proteomes" id="UP000462449"/>
    </source>
</evidence>
<name>A0A425YB95_9BACT</name>
<dbReference type="Gene3D" id="3.40.1440.10">
    <property type="entry name" value="GIY-YIG endonuclease"/>
    <property type="match status" value="1"/>
</dbReference>
<reference evidence="1 4" key="2">
    <citation type="submission" date="2019-12" db="EMBL/GenBank/DDBJ databases">
        <title>Draft genome sequence of Labilibaculum sp. strain 44 isolated from deep waters of Black Sea.</title>
        <authorList>
            <person name="Yadav S."/>
            <person name="Villanueva L."/>
        </authorList>
    </citation>
    <scope>NUCLEOTIDE SEQUENCE [LARGE SCALE GENOMIC DNA]</scope>
    <source>
        <strain evidence="1 4">44</strain>
    </source>
</reference>
<dbReference type="OrthoDB" id="9134286at2"/>